<dbReference type="Gene3D" id="3.30.950.30">
    <property type="entry name" value="Schlafen, AAA domain"/>
    <property type="match status" value="1"/>
</dbReference>
<keyword evidence="2" id="KW-0547">Nucleotide-binding</keyword>
<dbReference type="RefSeq" id="WP_202010719.1">
    <property type="nucleotide sequence ID" value="NZ_JAERRB010000004.1"/>
</dbReference>
<name>A0ABS1KT15_9BACT</name>
<keyword evidence="3" id="KW-1185">Reference proteome</keyword>
<reference evidence="2 3" key="1">
    <citation type="submission" date="2021-01" db="EMBL/GenBank/DDBJ databases">
        <title>Chryseolinea sp. Jin1 Genome sequencing and assembly.</title>
        <authorList>
            <person name="Kim I."/>
        </authorList>
    </citation>
    <scope>NUCLEOTIDE SEQUENCE [LARGE SCALE GENOMIC DNA]</scope>
    <source>
        <strain evidence="2 3">Jin1</strain>
    </source>
</reference>
<dbReference type="Proteomes" id="UP000613030">
    <property type="component" value="Unassembled WGS sequence"/>
</dbReference>
<dbReference type="PANTHER" id="PTHR30595">
    <property type="entry name" value="GLPR-RELATED TRANSCRIPTIONAL REPRESSOR"/>
    <property type="match status" value="1"/>
</dbReference>
<gene>
    <name evidence="2" type="ORF">JI741_14645</name>
</gene>
<sequence length="227" mass="26239">MNKPTESISYQPRQVQLLQQLVRKGEGARLEFKRKASNPEKIAREMIAFANTDGGTLLVGIGDDGSIPGLKYPEDDAHVVNEILKRVRPALPLTETFIALGHNRTVIQYDIQKSEQKPHHFLNTNQVKESFVRVEDKSIKASREVREIIRRQQKQKDIQFRYGEHEQFLMKYLDEHKHITLKEFVSLTGMKRFYASKKLVLLVLADVLRVSPHEKGDVYSIAYRKVS</sequence>
<keyword evidence="2" id="KW-0067">ATP-binding</keyword>
<dbReference type="GO" id="GO:0005524">
    <property type="term" value="F:ATP binding"/>
    <property type="evidence" value="ECO:0007669"/>
    <property type="project" value="UniProtKB-KW"/>
</dbReference>
<comment type="caution">
    <text evidence="2">The sequence shown here is derived from an EMBL/GenBank/DDBJ whole genome shotgun (WGS) entry which is preliminary data.</text>
</comment>
<accession>A0ABS1KT15</accession>
<organism evidence="2 3">
    <name type="scientific">Chryseolinea lacunae</name>
    <dbReference type="NCBI Taxonomy" id="2801331"/>
    <lineage>
        <taxon>Bacteria</taxon>
        <taxon>Pseudomonadati</taxon>
        <taxon>Bacteroidota</taxon>
        <taxon>Cytophagia</taxon>
        <taxon>Cytophagales</taxon>
        <taxon>Fulvivirgaceae</taxon>
        <taxon>Chryseolinea</taxon>
    </lineage>
</organism>
<evidence type="ECO:0000313" key="3">
    <source>
        <dbReference type="Proteomes" id="UP000613030"/>
    </source>
</evidence>
<evidence type="ECO:0000313" key="2">
    <source>
        <dbReference type="EMBL" id="MBL0742463.1"/>
    </source>
</evidence>
<dbReference type="Pfam" id="PF04326">
    <property type="entry name" value="SLFN_AlbA_2"/>
    <property type="match status" value="1"/>
</dbReference>
<proteinExistence type="predicted"/>
<feature type="domain" description="Schlafen AlbA-2" evidence="1">
    <location>
        <begin position="26"/>
        <end position="141"/>
    </location>
</feature>
<protein>
    <submittedName>
        <fullName evidence="2">ATP-binding protein</fullName>
    </submittedName>
</protein>
<evidence type="ECO:0000259" key="1">
    <source>
        <dbReference type="Pfam" id="PF04326"/>
    </source>
</evidence>
<dbReference type="PANTHER" id="PTHR30595:SF6">
    <property type="entry name" value="SCHLAFEN ALBA-2 DOMAIN-CONTAINING PROTEIN"/>
    <property type="match status" value="1"/>
</dbReference>
<dbReference type="InterPro" id="IPR007421">
    <property type="entry name" value="Schlafen_AlbA_2_dom"/>
</dbReference>
<dbReference type="InterPro" id="IPR038461">
    <property type="entry name" value="Schlafen_AlbA_2_dom_sf"/>
</dbReference>
<dbReference type="EMBL" id="JAERRB010000004">
    <property type="protein sequence ID" value="MBL0742463.1"/>
    <property type="molecule type" value="Genomic_DNA"/>
</dbReference>